<feature type="transmembrane region" description="Helical" evidence="1">
    <location>
        <begin position="12"/>
        <end position="32"/>
    </location>
</feature>
<name>A0AAE4AVP3_9ACTN</name>
<keyword evidence="3" id="KW-1185">Reference proteome</keyword>
<evidence type="ECO:0000313" key="2">
    <source>
        <dbReference type="EMBL" id="MDQ0364247.1"/>
    </source>
</evidence>
<gene>
    <name evidence="2" type="ORF">J2S42_000916</name>
</gene>
<dbReference type="InterPro" id="IPR013879">
    <property type="entry name" value="DUF1761"/>
</dbReference>
<dbReference type="EMBL" id="JAUSUZ010000001">
    <property type="protein sequence ID" value="MDQ0364247.1"/>
    <property type="molecule type" value="Genomic_DNA"/>
</dbReference>
<keyword evidence="1" id="KW-0812">Transmembrane</keyword>
<evidence type="ECO:0000313" key="3">
    <source>
        <dbReference type="Proteomes" id="UP001240236"/>
    </source>
</evidence>
<comment type="caution">
    <text evidence="2">The sequence shown here is derived from an EMBL/GenBank/DDBJ whole genome shotgun (WGS) entry which is preliminary data.</text>
</comment>
<evidence type="ECO:0008006" key="4">
    <source>
        <dbReference type="Google" id="ProtNLM"/>
    </source>
</evidence>
<keyword evidence="1" id="KW-0472">Membrane</keyword>
<dbReference type="Pfam" id="PF08570">
    <property type="entry name" value="DUF1761"/>
    <property type="match status" value="1"/>
</dbReference>
<feature type="transmembrane region" description="Helical" evidence="1">
    <location>
        <begin position="113"/>
        <end position="137"/>
    </location>
</feature>
<protein>
    <recommendedName>
        <fullName evidence="4">DUF1761 domain-containing protein</fullName>
    </recommendedName>
</protein>
<feature type="transmembrane region" description="Helical" evidence="1">
    <location>
        <begin position="53"/>
        <end position="73"/>
    </location>
</feature>
<accession>A0AAE4AVP3</accession>
<keyword evidence="1" id="KW-1133">Transmembrane helix</keyword>
<evidence type="ECO:0000256" key="1">
    <source>
        <dbReference type="SAM" id="Phobius"/>
    </source>
</evidence>
<sequence>MLTGLDPLAWLGILVATVVSGVLAGLYFALIVPKHYAVALGREGAAAPRPTPLSNAGPIVCILITVITSAVLIRSLDVTTIGAAVAFGVLIGVGYLTAMTFQIAINPNFPKPLLYGLVNAPFFIVSSTVSSVIITLIR</sequence>
<organism evidence="2 3">
    <name type="scientific">Catenuloplanes indicus</name>
    <dbReference type="NCBI Taxonomy" id="137267"/>
    <lineage>
        <taxon>Bacteria</taxon>
        <taxon>Bacillati</taxon>
        <taxon>Actinomycetota</taxon>
        <taxon>Actinomycetes</taxon>
        <taxon>Micromonosporales</taxon>
        <taxon>Micromonosporaceae</taxon>
        <taxon>Catenuloplanes</taxon>
    </lineage>
</organism>
<reference evidence="2 3" key="1">
    <citation type="submission" date="2023-07" db="EMBL/GenBank/DDBJ databases">
        <title>Sequencing the genomes of 1000 actinobacteria strains.</title>
        <authorList>
            <person name="Klenk H.-P."/>
        </authorList>
    </citation>
    <scope>NUCLEOTIDE SEQUENCE [LARGE SCALE GENOMIC DNA]</scope>
    <source>
        <strain evidence="2 3">DSM 44709</strain>
    </source>
</reference>
<dbReference type="Proteomes" id="UP001240236">
    <property type="component" value="Unassembled WGS sequence"/>
</dbReference>
<dbReference type="RefSeq" id="WP_307235502.1">
    <property type="nucleotide sequence ID" value="NZ_JAUSUZ010000001.1"/>
</dbReference>
<feature type="transmembrane region" description="Helical" evidence="1">
    <location>
        <begin position="79"/>
        <end position="101"/>
    </location>
</feature>
<dbReference type="AlphaFoldDB" id="A0AAE4AVP3"/>
<proteinExistence type="predicted"/>